<dbReference type="GO" id="GO:0007076">
    <property type="term" value="P:mitotic chromosome condensation"/>
    <property type="evidence" value="ECO:0007669"/>
    <property type="project" value="InterPro"/>
</dbReference>
<dbReference type="GO" id="GO:0042393">
    <property type="term" value="F:histone binding"/>
    <property type="evidence" value="ECO:0007669"/>
    <property type="project" value="TreeGrafter"/>
</dbReference>
<dbReference type="GO" id="GO:0010032">
    <property type="term" value="P:meiotic chromosome condensation"/>
    <property type="evidence" value="ECO:0007669"/>
    <property type="project" value="TreeGrafter"/>
</dbReference>
<dbReference type="InterPro" id="IPR011989">
    <property type="entry name" value="ARM-like"/>
</dbReference>
<dbReference type="PANTHER" id="PTHR14222:SF2">
    <property type="entry name" value="CONDENSIN COMPLEX SUBUNIT 1"/>
    <property type="match status" value="1"/>
</dbReference>
<reference evidence="1" key="1">
    <citation type="submission" date="2021-02" db="EMBL/GenBank/DDBJ databases">
        <authorList>
            <person name="Nowell W R."/>
        </authorList>
    </citation>
    <scope>NUCLEOTIDE SEQUENCE</scope>
</reference>
<gene>
    <name evidence="1" type="ORF">BYL167_LOCUS61424</name>
</gene>
<dbReference type="AlphaFoldDB" id="A0A8S3ER70"/>
<evidence type="ECO:0000313" key="1">
    <source>
        <dbReference type="EMBL" id="CAF5077122.1"/>
    </source>
</evidence>
<feature type="non-terminal residue" evidence="1">
    <location>
        <position position="1"/>
    </location>
</feature>
<organism evidence="1 2">
    <name type="scientific">Rotaria magnacalcarata</name>
    <dbReference type="NCBI Taxonomy" id="392030"/>
    <lineage>
        <taxon>Eukaryota</taxon>
        <taxon>Metazoa</taxon>
        <taxon>Spiralia</taxon>
        <taxon>Gnathifera</taxon>
        <taxon>Rotifera</taxon>
        <taxon>Eurotatoria</taxon>
        <taxon>Bdelloidea</taxon>
        <taxon>Philodinida</taxon>
        <taxon>Philodinidae</taxon>
        <taxon>Rotaria</taxon>
    </lineage>
</organism>
<accession>A0A8S3ER70</accession>
<dbReference type="Gene3D" id="1.25.10.10">
    <property type="entry name" value="Leucine-rich Repeat Variant"/>
    <property type="match status" value="1"/>
</dbReference>
<comment type="caution">
    <text evidence="1">The sequence shown here is derived from an EMBL/GenBank/DDBJ whole genome shotgun (WGS) entry which is preliminary data.</text>
</comment>
<dbReference type="GO" id="GO:0000779">
    <property type="term" value="C:condensed chromosome, centromeric region"/>
    <property type="evidence" value="ECO:0007669"/>
    <property type="project" value="TreeGrafter"/>
</dbReference>
<protein>
    <submittedName>
        <fullName evidence="1">Uncharacterized protein</fullName>
    </submittedName>
</protein>
<dbReference type="GO" id="GO:0000796">
    <property type="term" value="C:condensin complex"/>
    <property type="evidence" value="ECO:0007669"/>
    <property type="project" value="TreeGrafter"/>
</dbReference>
<dbReference type="PANTHER" id="PTHR14222">
    <property type="entry name" value="CONDENSIN"/>
    <property type="match status" value="1"/>
</dbReference>
<dbReference type="EMBL" id="CAJOBH010232567">
    <property type="protein sequence ID" value="CAF5077122.1"/>
    <property type="molecule type" value="Genomic_DNA"/>
</dbReference>
<name>A0A8S3ER70_9BILA</name>
<dbReference type="InterPro" id="IPR026971">
    <property type="entry name" value="CND1/NCAPD3"/>
</dbReference>
<proteinExistence type="predicted"/>
<evidence type="ECO:0000313" key="2">
    <source>
        <dbReference type="Proteomes" id="UP000681967"/>
    </source>
</evidence>
<sequence length="98" mass="11311">MLHIGFLNSHHIRVAALTSLCSVIEKLLSSDDLDDGQRKMRDDLLQILREHVSDVTAFVRQHCLQLWTTLVQQKKIPVRQYIRAFELGLDRLRDSACA</sequence>
<dbReference type="Proteomes" id="UP000681967">
    <property type="component" value="Unassembled WGS sequence"/>
</dbReference>